<evidence type="ECO:0000313" key="3">
    <source>
        <dbReference type="Proteomes" id="UP000199063"/>
    </source>
</evidence>
<feature type="compositionally biased region" description="Low complexity" evidence="1">
    <location>
        <begin position="66"/>
        <end position="78"/>
    </location>
</feature>
<dbReference type="AlphaFoldDB" id="A0A1G9ZI18"/>
<proteinExistence type="predicted"/>
<gene>
    <name evidence="2" type="ORF">SAMN05444921_121172</name>
</gene>
<dbReference type="EMBL" id="FNHI01000021">
    <property type="protein sequence ID" value="SDN20671.1"/>
    <property type="molecule type" value="Genomic_DNA"/>
</dbReference>
<evidence type="ECO:0000256" key="1">
    <source>
        <dbReference type="SAM" id="MobiDB-lite"/>
    </source>
</evidence>
<reference evidence="3" key="1">
    <citation type="submission" date="2016-10" db="EMBL/GenBank/DDBJ databases">
        <authorList>
            <person name="Varghese N."/>
            <person name="Submissions S."/>
        </authorList>
    </citation>
    <scope>NUCLEOTIDE SEQUENCE [LARGE SCALE GENOMIC DNA]</scope>
    <source>
        <strain evidence="3">CGMCC 4.7042</strain>
    </source>
</reference>
<evidence type="ECO:0000313" key="2">
    <source>
        <dbReference type="EMBL" id="SDN20671.1"/>
    </source>
</evidence>
<sequence>MRSAAVVNAEIRALWAKSGSRLSAADEAKYQVLLVEWAAAVAAERAEDTEADEEAGAAEADEEAGAADAAPRAPRTGPVLRLTRAA</sequence>
<feature type="compositionally biased region" description="Acidic residues" evidence="1">
    <location>
        <begin position="47"/>
        <end position="65"/>
    </location>
</feature>
<dbReference type="Proteomes" id="UP000199063">
    <property type="component" value="Unassembled WGS sequence"/>
</dbReference>
<keyword evidence="3" id="KW-1185">Reference proteome</keyword>
<accession>A0A1G9ZI18</accession>
<protein>
    <submittedName>
        <fullName evidence="2">Uncharacterized protein</fullName>
    </submittedName>
</protein>
<feature type="region of interest" description="Disordered" evidence="1">
    <location>
        <begin position="44"/>
        <end position="86"/>
    </location>
</feature>
<name>A0A1G9ZI18_9ACTN</name>
<organism evidence="2 3">
    <name type="scientific">Streptomyces wuyuanensis</name>
    <dbReference type="NCBI Taxonomy" id="1196353"/>
    <lineage>
        <taxon>Bacteria</taxon>
        <taxon>Bacillati</taxon>
        <taxon>Actinomycetota</taxon>
        <taxon>Actinomycetes</taxon>
        <taxon>Kitasatosporales</taxon>
        <taxon>Streptomycetaceae</taxon>
        <taxon>Streptomyces</taxon>
    </lineage>
</organism>